<name>A0A444YYC1_ARAHY</name>
<accession>A0A444YYC1</accession>
<dbReference type="PANTHER" id="PTHR33107">
    <property type="entry name" value="KUNITZ TRYPSIN INHIBITOR 2"/>
    <property type="match status" value="1"/>
</dbReference>
<comment type="caution">
    <text evidence="4">The sequence shown here is derived from an EMBL/GenBank/DDBJ whole genome shotgun (WGS) entry which is preliminary data.</text>
</comment>
<organism evidence="4 5">
    <name type="scientific">Arachis hypogaea</name>
    <name type="common">Peanut</name>
    <dbReference type="NCBI Taxonomy" id="3818"/>
    <lineage>
        <taxon>Eukaryota</taxon>
        <taxon>Viridiplantae</taxon>
        <taxon>Streptophyta</taxon>
        <taxon>Embryophyta</taxon>
        <taxon>Tracheophyta</taxon>
        <taxon>Spermatophyta</taxon>
        <taxon>Magnoliopsida</taxon>
        <taxon>eudicotyledons</taxon>
        <taxon>Gunneridae</taxon>
        <taxon>Pentapetalae</taxon>
        <taxon>rosids</taxon>
        <taxon>fabids</taxon>
        <taxon>Fabales</taxon>
        <taxon>Fabaceae</taxon>
        <taxon>Papilionoideae</taxon>
        <taxon>50 kb inversion clade</taxon>
        <taxon>dalbergioids sensu lato</taxon>
        <taxon>Dalbergieae</taxon>
        <taxon>Pterocarpus clade</taxon>
        <taxon>Arachis</taxon>
    </lineage>
</organism>
<evidence type="ECO:0000256" key="1">
    <source>
        <dbReference type="ARBA" id="ARBA00022690"/>
    </source>
</evidence>
<evidence type="ECO:0000313" key="5">
    <source>
        <dbReference type="Proteomes" id="UP000289738"/>
    </source>
</evidence>
<reference evidence="4 5" key="1">
    <citation type="submission" date="2019-01" db="EMBL/GenBank/DDBJ databases">
        <title>Sequencing of cultivated peanut Arachis hypogaea provides insights into genome evolution and oil improvement.</title>
        <authorList>
            <person name="Chen X."/>
        </authorList>
    </citation>
    <scope>NUCLEOTIDE SEQUENCE [LARGE SCALE GENOMIC DNA]</scope>
    <source>
        <strain evidence="5">cv. Fuhuasheng</strain>
        <tissue evidence="4">Leaves</tissue>
    </source>
</reference>
<dbReference type="AlphaFoldDB" id="A0A444YYC1"/>
<protein>
    <submittedName>
        <fullName evidence="4">Uncharacterized protein</fullName>
    </submittedName>
</protein>
<dbReference type="InterPro" id="IPR002160">
    <property type="entry name" value="Prot_inh_Kunz-lg"/>
</dbReference>
<gene>
    <name evidence="4" type="ORF">Ahy_B05g074261</name>
</gene>
<dbReference type="Gene3D" id="2.80.10.50">
    <property type="match status" value="1"/>
</dbReference>
<dbReference type="EMBL" id="SDMP01000015">
    <property type="protein sequence ID" value="RYR06942.1"/>
    <property type="molecule type" value="Genomic_DNA"/>
</dbReference>
<dbReference type="SMART" id="SM00452">
    <property type="entry name" value="STI"/>
    <property type="match status" value="1"/>
</dbReference>
<evidence type="ECO:0000256" key="3">
    <source>
        <dbReference type="ARBA" id="ARBA00023157"/>
    </source>
</evidence>
<evidence type="ECO:0000313" key="4">
    <source>
        <dbReference type="EMBL" id="RYR06942.1"/>
    </source>
</evidence>
<dbReference type="SUPFAM" id="SSF50386">
    <property type="entry name" value="STI-like"/>
    <property type="match status" value="1"/>
</dbReference>
<evidence type="ECO:0000256" key="2">
    <source>
        <dbReference type="ARBA" id="ARBA00022900"/>
    </source>
</evidence>
<keyword evidence="3" id="KW-1015">Disulfide bond</keyword>
<sequence>MNRSNSPLVATKFGAEIHRVCCSVGISTLQIYENTSLKIEFTKKPKCVESSKWILFFDNEIEKACMGIGDPDDHNPDDPHIFLGTFTIKRAKFGYKLAFCYYESNCMDIGRFNKNGEGGRRLYLTKGEPFDVVFIESSSYNNGIRSVV</sequence>
<dbReference type="GO" id="GO:0004867">
    <property type="term" value="F:serine-type endopeptidase inhibitor activity"/>
    <property type="evidence" value="ECO:0007669"/>
    <property type="project" value="UniProtKB-KW"/>
</dbReference>
<keyword evidence="5" id="KW-1185">Reference proteome</keyword>
<keyword evidence="1" id="KW-0646">Protease inhibitor</keyword>
<dbReference type="Pfam" id="PF00197">
    <property type="entry name" value="Kunitz_legume"/>
    <property type="match status" value="1"/>
</dbReference>
<dbReference type="InterPro" id="IPR011065">
    <property type="entry name" value="Kunitz_inhibitor_STI-like_sf"/>
</dbReference>
<proteinExistence type="predicted"/>
<keyword evidence="2" id="KW-0722">Serine protease inhibitor</keyword>
<dbReference type="Proteomes" id="UP000289738">
    <property type="component" value="Chromosome B05"/>
</dbReference>
<dbReference type="PANTHER" id="PTHR33107:SF21">
    <property type="entry name" value="KUNITZ FAMILY TRYPSIN AND PROTEASE INHIBITOR PROTEIN"/>
    <property type="match status" value="1"/>
</dbReference>